<organism evidence="1 2">
    <name type="scientific">Pseudoloma neurophilia</name>
    <dbReference type="NCBI Taxonomy" id="146866"/>
    <lineage>
        <taxon>Eukaryota</taxon>
        <taxon>Fungi</taxon>
        <taxon>Fungi incertae sedis</taxon>
        <taxon>Microsporidia</taxon>
        <taxon>Pseudoloma</taxon>
    </lineage>
</organism>
<dbReference type="Proteomes" id="UP000051530">
    <property type="component" value="Unassembled WGS sequence"/>
</dbReference>
<comment type="caution">
    <text evidence="1">The sequence shown here is derived from an EMBL/GenBank/DDBJ whole genome shotgun (WGS) entry which is preliminary data.</text>
</comment>
<sequence>MVVGMKFLTLTEKCPFVRFMLSSTHTCLETLNLEIRPQSFNDQILRLYHSPLFIFLYKIKLCYLKTFF</sequence>
<accession>A0A0R0LU06</accession>
<gene>
    <name evidence="1" type="ORF">M153_31990001344</name>
</gene>
<evidence type="ECO:0000313" key="2">
    <source>
        <dbReference type="Proteomes" id="UP000051530"/>
    </source>
</evidence>
<reference evidence="1 2" key="1">
    <citation type="submission" date="2015-07" db="EMBL/GenBank/DDBJ databases">
        <title>The genome of Pseudoloma neurophilia, a relevant intracellular parasite of the zebrafish.</title>
        <authorList>
            <person name="Ndikumana S."/>
            <person name="Pelin A."/>
            <person name="Sanders J."/>
            <person name="Corradi N."/>
        </authorList>
    </citation>
    <scope>NUCLEOTIDE SEQUENCE [LARGE SCALE GENOMIC DNA]</scope>
    <source>
        <strain evidence="1 2">MK1</strain>
    </source>
</reference>
<keyword evidence="2" id="KW-1185">Reference proteome</keyword>
<dbReference type="EMBL" id="LGUB01000720">
    <property type="protein sequence ID" value="KRH92728.1"/>
    <property type="molecule type" value="Genomic_DNA"/>
</dbReference>
<name>A0A0R0LU06_9MICR</name>
<dbReference type="AlphaFoldDB" id="A0A0R0LU06"/>
<evidence type="ECO:0000313" key="1">
    <source>
        <dbReference type="EMBL" id="KRH92728.1"/>
    </source>
</evidence>
<dbReference type="VEuPathDB" id="MicrosporidiaDB:M153_31990001344"/>
<protein>
    <submittedName>
        <fullName evidence="1">Uncharacterized protein</fullName>
    </submittedName>
</protein>
<proteinExistence type="predicted"/>